<protein>
    <submittedName>
        <fullName evidence="2">Uncharacterized protein</fullName>
    </submittedName>
</protein>
<keyword evidence="3" id="KW-1185">Reference proteome</keyword>
<gene>
    <name evidence="2" type="ORF">HETSPECPRED_001518</name>
</gene>
<evidence type="ECO:0000313" key="2">
    <source>
        <dbReference type="EMBL" id="CAF9939235.1"/>
    </source>
</evidence>
<comment type="caution">
    <text evidence="2">The sequence shown here is derived from an EMBL/GenBank/DDBJ whole genome shotgun (WGS) entry which is preliminary data.</text>
</comment>
<organism evidence="2 3">
    <name type="scientific">Heterodermia speciosa</name>
    <dbReference type="NCBI Taxonomy" id="116794"/>
    <lineage>
        <taxon>Eukaryota</taxon>
        <taxon>Fungi</taxon>
        <taxon>Dikarya</taxon>
        <taxon>Ascomycota</taxon>
        <taxon>Pezizomycotina</taxon>
        <taxon>Lecanoromycetes</taxon>
        <taxon>OSLEUM clade</taxon>
        <taxon>Lecanoromycetidae</taxon>
        <taxon>Caliciales</taxon>
        <taxon>Physciaceae</taxon>
        <taxon>Heterodermia</taxon>
    </lineage>
</organism>
<accession>A0A8H3J1Y2</accession>
<dbReference type="Proteomes" id="UP000664521">
    <property type="component" value="Unassembled WGS sequence"/>
</dbReference>
<dbReference type="OrthoDB" id="3351042at2759"/>
<evidence type="ECO:0000256" key="1">
    <source>
        <dbReference type="SAM" id="MobiDB-lite"/>
    </source>
</evidence>
<dbReference type="EMBL" id="CAJPDS010000127">
    <property type="protein sequence ID" value="CAF9939235.1"/>
    <property type="molecule type" value="Genomic_DNA"/>
</dbReference>
<sequence length="351" mass="39317">MRSDNASLKEKNSLWVKRAFGNMFEVRICSSIGSSTTAAFKLHSTLSPWGDNNPFVLPSFRPTDLLSLLPFGFEILDVVIDGSLEGLKHLSKCVCRDYHPQKKAIIQDSIKAEADNLSELIVRKEQLALPPPKGIKTIKVKVKHKWIGVNADISLVSERPRPDKSERRLSSRRKGWFCPYLYCTGRKAHIRRAQDFSIAELKGPGRSKVDGEVARRLLLESPSLLLLCNPDTSVVEGFTNRMIILFTGISPRVMWLWSQSRTPKAARLKFHLPESNCPALVIPVIEDAPVLAWSPYTLNDMQRPGYDLEAHCNEVRGYILDIVDKSAVDSSKRGGITSGPGREDKREDAAQ</sequence>
<proteinExistence type="predicted"/>
<feature type="region of interest" description="Disordered" evidence="1">
    <location>
        <begin position="329"/>
        <end position="351"/>
    </location>
</feature>
<name>A0A8H3J1Y2_9LECA</name>
<feature type="compositionally biased region" description="Basic and acidic residues" evidence="1">
    <location>
        <begin position="341"/>
        <end position="351"/>
    </location>
</feature>
<dbReference type="AlphaFoldDB" id="A0A8H3J1Y2"/>
<evidence type="ECO:0000313" key="3">
    <source>
        <dbReference type="Proteomes" id="UP000664521"/>
    </source>
</evidence>
<reference evidence="2" key="1">
    <citation type="submission" date="2021-03" db="EMBL/GenBank/DDBJ databases">
        <authorList>
            <person name="Tagirdzhanova G."/>
        </authorList>
    </citation>
    <scope>NUCLEOTIDE SEQUENCE</scope>
</reference>